<evidence type="ECO:0000313" key="4">
    <source>
        <dbReference type="EMBL" id="MBF5058995.1"/>
    </source>
</evidence>
<name>A0ABS0AYF6_9BACT</name>
<reference evidence="4 5" key="1">
    <citation type="submission" date="2020-01" db="EMBL/GenBank/DDBJ databases">
        <title>Draft genome sequence of Cand. Neptunochlamydia vexilliferae K9.</title>
        <authorList>
            <person name="Schulz F."/>
            <person name="Koestlbacher S."/>
            <person name="Wascher F."/>
            <person name="Pizzetti I."/>
            <person name="Horn M."/>
        </authorList>
    </citation>
    <scope>NUCLEOTIDE SEQUENCE [LARGE SCALE GENOMIC DNA]</scope>
    <source>
        <strain evidence="4 5">K9</strain>
    </source>
</reference>
<dbReference type="Gene3D" id="3.90.1150.10">
    <property type="entry name" value="Aspartate Aminotransferase, domain 1"/>
    <property type="match status" value="1"/>
</dbReference>
<dbReference type="InterPro" id="IPR015422">
    <property type="entry name" value="PyrdxlP-dep_Trfase_small"/>
</dbReference>
<proteinExistence type="predicted"/>
<evidence type="ECO:0000256" key="1">
    <source>
        <dbReference type="ARBA" id="ARBA00001933"/>
    </source>
</evidence>
<organism evidence="4 5">
    <name type="scientific">Candidatus Neptunichlamydia vexilliferae</name>
    <dbReference type="NCBI Taxonomy" id="1651774"/>
    <lineage>
        <taxon>Bacteria</taxon>
        <taxon>Pseudomonadati</taxon>
        <taxon>Chlamydiota</taxon>
        <taxon>Chlamydiia</taxon>
        <taxon>Parachlamydiales</taxon>
        <taxon>Simkaniaceae</taxon>
        <taxon>Candidatus Neptunichlamydia</taxon>
    </lineage>
</organism>
<dbReference type="Gene3D" id="3.40.640.10">
    <property type="entry name" value="Type I PLP-dependent aspartate aminotransferase-like (Major domain)"/>
    <property type="match status" value="1"/>
</dbReference>
<dbReference type="Pfam" id="PF00155">
    <property type="entry name" value="Aminotran_1_2"/>
    <property type="match status" value="1"/>
</dbReference>
<feature type="domain" description="Aminotransferase class I/classII large" evidence="3">
    <location>
        <begin position="56"/>
        <end position="412"/>
    </location>
</feature>
<accession>A0ABS0AYF6</accession>
<protein>
    <recommendedName>
        <fullName evidence="3">Aminotransferase class I/classII large domain-containing protein</fullName>
    </recommendedName>
</protein>
<dbReference type="EMBL" id="JAAEJV010000008">
    <property type="protein sequence ID" value="MBF5058995.1"/>
    <property type="molecule type" value="Genomic_DNA"/>
</dbReference>
<comment type="cofactor">
    <cofactor evidence="1">
        <name>pyridoxal 5'-phosphate</name>
        <dbReference type="ChEBI" id="CHEBI:597326"/>
    </cofactor>
</comment>
<dbReference type="InterPro" id="IPR004839">
    <property type="entry name" value="Aminotransferase_I/II_large"/>
</dbReference>
<dbReference type="InterPro" id="IPR015424">
    <property type="entry name" value="PyrdxlP-dep_Trfase"/>
</dbReference>
<dbReference type="SUPFAM" id="SSF53383">
    <property type="entry name" value="PLP-dependent transferases"/>
    <property type="match status" value="1"/>
</dbReference>
<evidence type="ECO:0000256" key="2">
    <source>
        <dbReference type="ARBA" id="ARBA00022679"/>
    </source>
</evidence>
<dbReference type="InterPro" id="IPR015421">
    <property type="entry name" value="PyrdxlP-dep_Trfase_major"/>
</dbReference>
<dbReference type="InterPro" id="IPR050087">
    <property type="entry name" value="AON_synthase_class-II"/>
</dbReference>
<sequence>MHIFFHEGSTMQDRFISTIGEGQRDPLLATLRESHQYNVVIHSVDGRELIDSKGKKLLDFASCNYIGFDQDQEALLAEGVKAAREFGIHTSRARLMGYHTLFSNLEEKLAHFMGGEEALLFPNTTLASIGIIPALMRHGDLIILDKAAHATMYQASQVARDKGALLKSYENEDFDSLKNILEEHRSAPRKMVCVDGVYSMTGDYANLPKLLPIIRKHNALLYIDDAHGFGFIGENPTPQMPYGFRGNGVINHYGCQKDDPILYVAGTAKGLAAASAFALVTPKMKEFLMAYAKPLDYTHPSTPFALGILNAALDLLPKVGEERRLKVFQMTHTLVEGLRQMGFYVMTKTLFPIISVWVGETDRLLEASRKLYNKGIFLTSCPYPTMPRGKEALRLTITSSNKPEHIDALLDAFQSIALDWRSIGAPFHPMDLEGS</sequence>
<evidence type="ECO:0000259" key="3">
    <source>
        <dbReference type="Pfam" id="PF00155"/>
    </source>
</evidence>
<dbReference type="PANTHER" id="PTHR13693">
    <property type="entry name" value="CLASS II AMINOTRANSFERASE/8-AMINO-7-OXONONANOATE SYNTHASE"/>
    <property type="match status" value="1"/>
</dbReference>
<keyword evidence="5" id="KW-1185">Reference proteome</keyword>
<gene>
    <name evidence="4" type="ORF">NEPTK9_000498</name>
</gene>
<keyword evidence="2" id="KW-0808">Transferase</keyword>
<evidence type="ECO:0000313" key="5">
    <source>
        <dbReference type="Proteomes" id="UP001194714"/>
    </source>
</evidence>
<dbReference type="Proteomes" id="UP001194714">
    <property type="component" value="Unassembled WGS sequence"/>
</dbReference>
<comment type="caution">
    <text evidence="4">The sequence shown here is derived from an EMBL/GenBank/DDBJ whole genome shotgun (WGS) entry which is preliminary data.</text>
</comment>